<keyword evidence="2" id="KW-1185">Reference proteome</keyword>
<comment type="caution">
    <text evidence="1">The sequence shown here is derived from an EMBL/GenBank/DDBJ whole genome shotgun (WGS) entry which is preliminary data.</text>
</comment>
<reference evidence="1 2" key="1">
    <citation type="journal article" date="2012" name="Genome Biol.">
        <title>Sequencing three crocodilian genomes to illuminate the evolution of archosaurs and amniotes.</title>
        <authorList>
            <person name="St John J.A."/>
            <person name="Braun E.L."/>
            <person name="Isberg S.R."/>
            <person name="Miles L.G."/>
            <person name="Chong A.Y."/>
            <person name="Gongora J."/>
            <person name="Dalzell P."/>
            <person name="Moran C."/>
            <person name="Bed'hom B."/>
            <person name="Abzhanov A."/>
            <person name="Burgess S.C."/>
            <person name="Cooksey A.M."/>
            <person name="Castoe T.A."/>
            <person name="Crawford N.G."/>
            <person name="Densmore L.D."/>
            <person name="Drew J.C."/>
            <person name="Edwards S.V."/>
            <person name="Faircloth B.C."/>
            <person name="Fujita M.K."/>
            <person name="Greenwold M.J."/>
            <person name="Hoffmann F.G."/>
            <person name="Howard J.M."/>
            <person name="Iguchi T."/>
            <person name="Janes D.E."/>
            <person name="Khan S.Y."/>
            <person name="Kohno S."/>
            <person name="de Koning A.J."/>
            <person name="Lance S.L."/>
            <person name="McCarthy F.M."/>
            <person name="McCormack J.E."/>
            <person name="Merchant M.E."/>
            <person name="Peterson D.G."/>
            <person name="Pollock D.D."/>
            <person name="Pourmand N."/>
            <person name="Raney B.J."/>
            <person name="Roessler K.A."/>
            <person name="Sanford J.R."/>
            <person name="Sawyer R.H."/>
            <person name="Schmidt C.J."/>
            <person name="Triplett E.W."/>
            <person name="Tuberville T.D."/>
            <person name="Venegas-Anaya M."/>
            <person name="Howard J.T."/>
            <person name="Jarvis E.D."/>
            <person name="Guillette L.J.Jr."/>
            <person name="Glenn T.C."/>
            <person name="Green R.E."/>
            <person name="Ray D.A."/>
        </authorList>
    </citation>
    <scope>NUCLEOTIDE SEQUENCE [LARGE SCALE GENOMIC DNA]</scope>
    <source>
        <strain evidence="1">KSC_2009_1</strain>
    </source>
</reference>
<dbReference type="Proteomes" id="UP000050525">
    <property type="component" value="Unassembled WGS sequence"/>
</dbReference>
<dbReference type="EMBL" id="AKHW03006215">
    <property type="protein sequence ID" value="KYO23051.1"/>
    <property type="molecule type" value="Genomic_DNA"/>
</dbReference>
<name>A0A151MEX1_ALLMI</name>
<evidence type="ECO:0000313" key="2">
    <source>
        <dbReference type="Proteomes" id="UP000050525"/>
    </source>
</evidence>
<evidence type="ECO:0000313" key="1">
    <source>
        <dbReference type="EMBL" id="KYO23051.1"/>
    </source>
</evidence>
<dbReference type="AlphaFoldDB" id="A0A151MEX1"/>
<proteinExistence type="predicted"/>
<protein>
    <submittedName>
        <fullName evidence="1">Uncharacterized protein</fullName>
    </submittedName>
</protein>
<accession>A0A151MEX1</accession>
<gene>
    <name evidence="1" type="ORF">Y1Q_0005522</name>
</gene>
<organism evidence="1 2">
    <name type="scientific">Alligator mississippiensis</name>
    <name type="common">American alligator</name>
    <dbReference type="NCBI Taxonomy" id="8496"/>
    <lineage>
        <taxon>Eukaryota</taxon>
        <taxon>Metazoa</taxon>
        <taxon>Chordata</taxon>
        <taxon>Craniata</taxon>
        <taxon>Vertebrata</taxon>
        <taxon>Euteleostomi</taxon>
        <taxon>Archelosauria</taxon>
        <taxon>Archosauria</taxon>
        <taxon>Crocodylia</taxon>
        <taxon>Alligatoridae</taxon>
        <taxon>Alligatorinae</taxon>
        <taxon>Alligator</taxon>
    </lineage>
</organism>
<sequence>MAECSKADVGIRLEEAAQAWYQGLNWTANKVTDLLVIWGQEDTQQRLAMACFDEHMYQTPGAVQVHRLCLERCAQQGSVQDQVLWTEQACHQESQDIRAQVLHKLRHFHCDQTLTLEEAQAGRVALQQLVGEIREEQQLAWDSFEELCPL</sequence>